<reference evidence="3" key="1">
    <citation type="submission" date="2022-03" db="EMBL/GenBank/DDBJ databases">
        <authorList>
            <person name="Legras J.-L."/>
            <person name="Devillers H."/>
            <person name="Grondin C."/>
        </authorList>
    </citation>
    <scope>NUCLEOTIDE SEQUENCE</scope>
    <source>
        <strain evidence="3">CLIB 1423</strain>
    </source>
</reference>
<dbReference type="PANTHER" id="PTHR11188">
    <property type="entry name" value="ARRESTIN DOMAIN CONTAINING PROTEIN"/>
    <property type="match status" value="1"/>
</dbReference>
<proteinExistence type="predicted"/>
<dbReference type="GO" id="GO:0070086">
    <property type="term" value="P:ubiquitin-dependent endocytosis"/>
    <property type="evidence" value="ECO:0007669"/>
    <property type="project" value="TreeGrafter"/>
</dbReference>
<feature type="region of interest" description="Disordered" evidence="1">
    <location>
        <begin position="451"/>
        <end position="508"/>
    </location>
</feature>
<comment type="caution">
    <text evidence="3">The sequence shown here is derived from an EMBL/GenBank/DDBJ whole genome shotgun (WGS) entry which is preliminary data.</text>
</comment>
<feature type="compositionally biased region" description="Polar residues" evidence="1">
    <location>
        <begin position="121"/>
        <end position="136"/>
    </location>
</feature>
<dbReference type="EMBL" id="CAKXYY010000003">
    <property type="protein sequence ID" value="CAH2351434.1"/>
    <property type="molecule type" value="Genomic_DNA"/>
</dbReference>
<sequence>MLQKKHDLALFEIRLKSPHKNLLLLKGNEHECEQVPFQGSIKLSSPSDLHVKKISLRLIGEYRLDYFQRDSHGTVIDQVSEHHCVLDVEWGNLLTDAEGKIIFGDYGDSLTRMNKHHKKTNSGNNSFSSLPKSNDGSSSNLLHPSSAAPSSRPSFLRSSSQPHFGFNSSSNLSAASSSSLLQIPKSGIDGTPFKDRGATSSSSFLLPKGNYNLPFQVYLPTNISETVEGLNCGQLLYRLECNIERGRFEKAFHKTKHVRIMRTLHPQCLSLIESVDINNTWPKKVQYAVSLMKKGVAVGATVPVMILIVPLAKGLKLQGINGVLVQHYHVLTQDGRSPEFEEIYGKQDMPMPDVDSLPLDQWQVKTHFKIPTSLKKVTQTCELKNSLIQVKHRLRISIQLLNKEGHISELRANLPIHLYVSANTGHVVGHHYEADSHGNLSTVVGGEDILFRKDDPHNKNPIHQHHHHHHHEGSGSGSVSPNLTVSNTEDTSSSVDSDNELDREETAPPLYQKHIFDKIYDSSLPQTPLEQFRSQTGSPVGSSANLAGYFDSIPTSLGEAFERNLKKNGKLPGALSKTPSALDVLQLCKVPSYEYAADEDVDDQDELAPTYSNGGKDGSDSGSGSVSDLLRPNLGRSHTVDNLKLKDKKHSHSKLHFRIDRKKDS</sequence>
<dbReference type="GO" id="GO:0030674">
    <property type="term" value="F:protein-macromolecule adaptor activity"/>
    <property type="evidence" value="ECO:0007669"/>
    <property type="project" value="TreeGrafter"/>
</dbReference>
<dbReference type="SMART" id="SM01017">
    <property type="entry name" value="Arrestin_C"/>
    <property type="match status" value="1"/>
</dbReference>
<feature type="compositionally biased region" description="Low complexity" evidence="1">
    <location>
        <begin position="137"/>
        <end position="159"/>
    </location>
</feature>
<keyword evidence="4" id="KW-1185">Reference proteome</keyword>
<evidence type="ECO:0000256" key="1">
    <source>
        <dbReference type="SAM" id="MobiDB-lite"/>
    </source>
</evidence>
<dbReference type="Pfam" id="PF02752">
    <property type="entry name" value="Arrestin_C"/>
    <property type="match status" value="1"/>
</dbReference>
<feature type="compositionally biased region" description="Basic residues" evidence="1">
    <location>
        <begin position="646"/>
        <end position="656"/>
    </location>
</feature>
<dbReference type="GO" id="GO:0031625">
    <property type="term" value="F:ubiquitin protein ligase binding"/>
    <property type="evidence" value="ECO:0007669"/>
    <property type="project" value="TreeGrafter"/>
</dbReference>
<protein>
    <submittedName>
        <fullName evidence="3">Protein Rog3p</fullName>
    </submittedName>
</protein>
<dbReference type="InterPro" id="IPR014752">
    <property type="entry name" value="Arrestin-like_C"/>
</dbReference>
<evidence type="ECO:0000313" key="3">
    <source>
        <dbReference type="EMBL" id="CAH2351434.1"/>
    </source>
</evidence>
<feature type="region of interest" description="Disordered" evidence="1">
    <location>
        <begin position="114"/>
        <end position="159"/>
    </location>
</feature>
<feature type="compositionally biased region" description="Polar residues" evidence="1">
    <location>
        <begin position="477"/>
        <end position="496"/>
    </location>
</feature>
<dbReference type="GO" id="GO:0005886">
    <property type="term" value="C:plasma membrane"/>
    <property type="evidence" value="ECO:0007669"/>
    <property type="project" value="TreeGrafter"/>
</dbReference>
<dbReference type="PANTHER" id="PTHR11188:SF17">
    <property type="entry name" value="FI21816P1"/>
    <property type="match status" value="1"/>
</dbReference>
<dbReference type="Gene3D" id="2.60.40.640">
    <property type="match status" value="2"/>
</dbReference>
<dbReference type="OrthoDB" id="2333384at2759"/>
<dbReference type="Proteomes" id="UP000837801">
    <property type="component" value="Unassembled WGS sequence"/>
</dbReference>
<organism evidence="3 4">
    <name type="scientific">[Candida] railenensis</name>
    <dbReference type="NCBI Taxonomy" id="45579"/>
    <lineage>
        <taxon>Eukaryota</taxon>
        <taxon>Fungi</taxon>
        <taxon>Dikarya</taxon>
        <taxon>Ascomycota</taxon>
        <taxon>Saccharomycotina</taxon>
        <taxon>Pichiomycetes</taxon>
        <taxon>Debaryomycetaceae</taxon>
        <taxon>Kurtzmaniella</taxon>
    </lineage>
</organism>
<dbReference type="InterPro" id="IPR050357">
    <property type="entry name" value="Arrestin_domain-protein"/>
</dbReference>
<evidence type="ECO:0000313" key="4">
    <source>
        <dbReference type="Proteomes" id="UP000837801"/>
    </source>
</evidence>
<evidence type="ECO:0000259" key="2">
    <source>
        <dbReference type="SMART" id="SM01017"/>
    </source>
</evidence>
<gene>
    <name evidence="3" type="ORF">CLIB1423_03S06216</name>
</gene>
<dbReference type="InterPro" id="IPR011022">
    <property type="entry name" value="Arrestin_C-like"/>
</dbReference>
<feature type="compositionally biased region" description="Basic residues" evidence="1">
    <location>
        <begin position="460"/>
        <end position="471"/>
    </location>
</feature>
<dbReference type="GO" id="GO:0005829">
    <property type="term" value="C:cytosol"/>
    <property type="evidence" value="ECO:0007669"/>
    <property type="project" value="TreeGrafter"/>
</dbReference>
<name>A0A9P0QN37_9ASCO</name>
<dbReference type="AlphaFoldDB" id="A0A9P0QN37"/>
<feature type="region of interest" description="Disordered" evidence="1">
    <location>
        <begin position="598"/>
        <end position="665"/>
    </location>
</feature>
<accession>A0A9P0QN37</accession>
<feature type="domain" description="Arrestin C-terminal-like" evidence="2">
    <location>
        <begin position="281"/>
        <end position="423"/>
    </location>
</feature>